<dbReference type="PANTHER" id="PTHR24068">
    <property type="entry name" value="UBIQUITIN-CONJUGATING ENZYME E2"/>
    <property type="match status" value="1"/>
</dbReference>
<evidence type="ECO:0000259" key="2">
    <source>
        <dbReference type="PROSITE" id="PS50127"/>
    </source>
</evidence>
<dbReference type="EMBL" id="JAAALK010000079">
    <property type="protein sequence ID" value="KAG8099575.1"/>
    <property type="molecule type" value="Genomic_DNA"/>
</dbReference>
<keyword evidence="4" id="KW-1185">Reference proteome</keyword>
<reference evidence="3" key="1">
    <citation type="journal article" date="2021" name="bioRxiv">
        <title>Whole Genome Assembly and Annotation of Northern Wild Rice, Zizania palustris L., Supports a Whole Genome Duplication in the Zizania Genus.</title>
        <authorList>
            <person name="Haas M."/>
            <person name="Kono T."/>
            <person name="Macchietto M."/>
            <person name="Millas R."/>
            <person name="McGilp L."/>
            <person name="Shao M."/>
            <person name="Duquette J."/>
            <person name="Hirsch C.N."/>
            <person name="Kimball J."/>
        </authorList>
    </citation>
    <scope>NUCLEOTIDE SEQUENCE</scope>
    <source>
        <tissue evidence="3">Fresh leaf tissue</tissue>
    </source>
</reference>
<dbReference type="Proteomes" id="UP000729402">
    <property type="component" value="Unassembled WGS sequence"/>
</dbReference>
<dbReference type="InterPro" id="IPR000608">
    <property type="entry name" value="UBC"/>
</dbReference>
<accession>A0A8J5X121</accession>
<feature type="compositionally biased region" description="Low complexity" evidence="1">
    <location>
        <begin position="42"/>
        <end position="58"/>
    </location>
</feature>
<dbReference type="EMBL" id="JAAALK010000079">
    <property type="protein sequence ID" value="KAG8099572.1"/>
    <property type="molecule type" value="Genomic_DNA"/>
</dbReference>
<name>A0A8J5X121_ZIZPA</name>
<dbReference type="OrthoDB" id="7851174at2759"/>
<evidence type="ECO:0000256" key="1">
    <source>
        <dbReference type="SAM" id="MobiDB-lite"/>
    </source>
</evidence>
<dbReference type="AlphaFoldDB" id="A0A8J5X121"/>
<dbReference type="SMART" id="SM00212">
    <property type="entry name" value="UBCc"/>
    <property type="match status" value="1"/>
</dbReference>
<evidence type="ECO:0000313" key="3">
    <source>
        <dbReference type="EMBL" id="KAG8099572.1"/>
    </source>
</evidence>
<dbReference type="PROSITE" id="PS50127">
    <property type="entry name" value="UBC_2"/>
    <property type="match status" value="1"/>
</dbReference>
<feature type="domain" description="UBC core" evidence="2">
    <location>
        <begin position="56"/>
        <end position="163"/>
    </location>
</feature>
<feature type="compositionally biased region" description="Gly residues" evidence="1">
    <location>
        <begin position="19"/>
        <end position="41"/>
    </location>
</feature>
<sequence length="163" mass="16785">MPSSSSSFPTYRSPFAAGAGAGGGGGGSGAPSGGGGGGGWSGVRSWRSSGGTSASSSGKRIQKELLDLNASDCSAGPKGDNLYHWLSTIIGPQGSPYEGGIFFLDIVFPIDYPIKPPTDMRDPKTAKLTSISTLQCNMDHLKFSTTLQISALEAWSNARTTFT</sequence>
<organism evidence="3 4">
    <name type="scientific">Zizania palustris</name>
    <name type="common">Northern wild rice</name>
    <dbReference type="NCBI Taxonomy" id="103762"/>
    <lineage>
        <taxon>Eukaryota</taxon>
        <taxon>Viridiplantae</taxon>
        <taxon>Streptophyta</taxon>
        <taxon>Embryophyta</taxon>
        <taxon>Tracheophyta</taxon>
        <taxon>Spermatophyta</taxon>
        <taxon>Magnoliopsida</taxon>
        <taxon>Liliopsida</taxon>
        <taxon>Poales</taxon>
        <taxon>Poaceae</taxon>
        <taxon>BOP clade</taxon>
        <taxon>Oryzoideae</taxon>
        <taxon>Oryzeae</taxon>
        <taxon>Zizaniinae</taxon>
        <taxon>Zizania</taxon>
    </lineage>
</organism>
<comment type="caution">
    <text evidence="3">The sequence shown here is derived from an EMBL/GenBank/DDBJ whole genome shotgun (WGS) entry which is preliminary data.</text>
</comment>
<reference evidence="3" key="2">
    <citation type="submission" date="2021-02" db="EMBL/GenBank/DDBJ databases">
        <authorList>
            <person name="Kimball J.A."/>
            <person name="Haas M.W."/>
            <person name="Macchietto M."/>
            <person name="Kono T."/>
            <person name="Duquette J."/>
            <person name="Shao M."/>
        </authorList>
    </citation>
    <scope>NUCLEOTIDE SEQUENCE</scope>
    <source>
        <tissue evidence="3">Fresh leaf tissue</tissue>
    </source>
</reference>
<protein>
    <recommendedName>
        <fullName evidence="2">UBC core domain-containing protein</fullName>
    </recommendedName>
</protein>
<dbReference type="Pfam" id="PF00179">
    <property type="entry name" value="UQ_con"/>
    <property type="match status" value="1"/>
</dbReference>
<feature type="region of interest" description="Disordered" evidence="1">
    <location>
        <begin position="18"/>
        <end position="58"/>
    </location>
</feature>
<evidence type="ECO:0000313" key="4">
    <source>
        <dbReference type="Proteomes" id="UP000729402"/>
    </source>
</evidence>
<proteinExistence type="predicted"/>
<gene>
    <name evidence="3" type="ORF">GUJ93_ZPchr0013g37552</name>
</gene>